<dbReference type="InterPro" id="IPR025591">
    <property type="entry name" value="RloB"/>
</dbReference>
<dbReference type="AlphaFoldDB" id="A0A1H1G4I2"/>
<dbReference type="Proteomes" id="UP000199365">
    <property type="component" value="Unassembled WGS sequence"/>
</dbReference>
<reference evidence="3" key="1">
    <citation type="submission" date="2016-10" db="EMBL/GenBank/DDBJ databases">
        <authorList>
            <person name="Varghese N."/>
            <person name="Submissions S."/>
        </authorList>
    </citation>
    <scope>NUCLEOTIDE SEQUENCE [LARGE SCALE GENOMIC DNA]</scope>
    <source>
        <strain evidence="3">DUS833</strain>
    </source>
</reference>
<dbReference type="RefSeq" id="WP_090803896.1">
    <property type="nucleotide sequence ID" value="NZ_FNKX01000001.1"/>
</dbReference>
<protein>
    <submittedName>
        <fullName evidence="2">RloB-like protein</fullName>
    </submittedName>
</protein>
<dbReference type="STRING" id="157910.SAMN05445850_2714"/>
<keyword evidence="3" id="KW-1185">Reference proteome</keyword>
<sequence>MGRDNHPRQRRASQLQRKKPQRPAYDRILIVTEGEKTEVNYFEEIRRFHRLSSAHIRVCNSPYGTTPLQVVEYARDRCRETLEWERVFCVIDRDDHQRYVEALNSAQTLDGKYPNDLGQPIVFSAIPSNPCFELWFLLHFQAHEAHIHRTDVFRLLRDRYLQGYEKGRHGIFEATMQHLDRAYANAERLRAHGQGRGLTNPSTCVDELVRILCALRSY</sequence>
<evidence type="ECO:0000313" key="2">
    <source>
        <dbReference type="EMBL" id="SDR08157.1"/>
    </source>
</evidence>
<dbReference type="Pfam" id="PF13707">
    <property type="entry name" value="RloB"/>
    <property type="match status" value="1"/>
</dbReference>
<name>A0A1H1G4I2_9BURK</name>
<feature type="compositionally biased region" description="Basic residues" evidence="1">
    <location>
        <begin position="8"/>
        <end position="21"/>
    </location>
</feature>
<accession>A0A1H1G4I2</accession>
<evidence type="ECO:0000313" key="3">
    <source>
        <dbReference type="Proteomes" id="UP000199365"/>
    </source>
</evidence>
<dbReference type="EMBL" id="FNKX01000001">
    <property type="protein sequence ID" value="SDR08157.1"/>
    <property type="molecule type" value="Genomic_DNA"/>
</dbReference>
<proteinExistence type="predicted"/>
<gene>
    <name evidence="2" type="ORF">SAMN05445850_2714</name>
</gene>
<evidence type="ECO:0000256" key="1">
    <source>
        <dbReference type="SAM" id="MobiDB-lite"/>
    </source>
</evidence>
<organism evidence="2 3">
    <name type="scientific">Paraburkholderia tuberum</name>
    <dbReference type="NCBI Taxonomy" id="157910"/>
    <lineage>
        <taxon>Bacteria</taxon>
        <taxon>Pseudomonadati</taxon>
        <taxon>Pseudomonadota</taxon>
        <taxon>Betaproteobacteria</taxon>
        <taxon>Burkholderiales</taxon>
        <taxon>Burkholderiaceae</taxon>
        <taxon>Paraburkholderia</taxon>
    </lineage>
</organism>
<feature type="region of interest" description="Disordered" evidence="1">
    <location>
        <begin position="1"/>
        <end position="21"/>
    </location>
</feature>